<keyword evidence="4" id="KW-0545">Nucleotide biosynthesis</keyword>
<keyword evidence="12" id="KW-1185">Reference proteome</keyword>
<evidence type="ECO:0000256" key="4">
    <source>
        <dbReference type="ARBA" id="ARBA00022727"/>
    </source>
</evidence>
<dbReference type="GO" id="GO:0000287">
    <property type="term" value="F:magnesium ion binding"/>
    <property type="evidence" value="ECO:0007669"/>
    <property type="project" value="InterPro"/>
</dbReference>
<evidence type="ECO:0000313" key="11">
    <source>
        <dbReference type="EMBL" id="GGX53121.1"/>
    </source>
</evidence>
<name>A0A918K753_9GAMM</name>
<comment type="catalytic activity">
    <reaction evidence="9">
        <text>D-ribose 5-phosphate + ATP = 5-phospho-alpha-D-ribose 1-diphosphate + AMP + H(+)</text>
        <dbReference type="Rhea" id="RHEA:15609"/>
        <dbReference type="ChEBI" id="CHEBI:15378"/>
        <dbReference type="ChEBI" id="CHEBI:30616"/>
        <dbReference type="ChEBI" id="CHEBI:58017"/>
        <dbReference type="ChEBI" id="CHEBI:78346"/>
        <dbReference type="ChEBI" id="CHEBI:456215"/>
        <dbReference type="EC" id="2.7.6.1"/>
    </reaction>
</comment>
<keyword evidence="8" id="KW-0460">Magnesium</keyword>
<dbReference type="PANTHER" id="PTHR10210:SF32">
    <property type="entry name" value="RIBOSE-PHOSPHATE PYROPHOSPHOKINASE 2"/>
    <property type="match status" value="1"/>
</dbReference>
<dbReference type="SMART" id="SM01400">
    <property type="entry name" value="Pribosyltran_N"/>
    <property type="match status" value="1"/>
</dbReference>
<dbReference type="GO" id="GO:0006015">
    <property type="term" value="P:5-phosphoribose 1-diphosphate biosynthetic process"/>
    <property type="evidence" value="ECO:0007669"/>
    <property type="project" value="TreeGrafter"/>
</dbReference>
<dbReference type="Proteomes" id="UP000626148">
    <property type="component" value="Unassembled WGS sequence"/>
</dbReference>
<protein>
    <recommendedName>
        <fullName evidence="1">ribose-phosphate diphosphokinase</fullName>
        <ecNumber evidence="1">2.7.6.1</ecNumber>
    </recommendedName>
</protein>
<dbReference type="GO" id="GO:0004749">
    <property type="term" value="F:ribose phosphate diphosphokinase activity"/>
    <property type="evidence" value="ECO:0007669"/>
    <property type="project" value="UniProtKB-EC"/>
</dbReference>
<dbReference type="RefSeq" id="WP_189608461.1">
    <property type="nucleotide sequence ID" value="NZ_BMXR01000004.1"/>
</dbReference>
<dbReference type="GO" id="GO:0016301">
    <property type="term" value="F:kinase activity"/>
    <property type="evidence" value="ECO:0007669"/>
    <property type="project" value="UniProtKB-KW"/>
</dbReference>
<dbReference type="Gene3D" id="3.40.50.2020">
    <property type="match status" value="2"/>
</dbReference>
<dbReference type="AlphaFoldDB" id="A0A918K753"/>
<dbReference type="FunFam" id="3.40.50.2020:FF:000007">
    <property type="entry name" value="Ribose-phosphate pyrophosphokinase"/>
    <property type="match status" value="1"/>
</dbReference>
<dbReference type="EC" id="2.7.6.1" evidence="1"/>
<reference evidence="11" key="1">
    <citation type="journal article" date="2014" name="Int. J. Syst. Evol. Microbiol.">
        <title>Complete genome sequence of Corynebacterium casei LMG S-19264T (=DSM 44701T), isolated from a smear-ripened cheese.</title>
        <authorList>
            <consortium name="US DOE Joint Genome Institute (JGI-PGF)"/>
            <person name="Walter F."/>
            <person name="Albersmeier A."/>
            <person name="Kalinowski J."/>
            <person name="Ruckert C."/>
        </authorList>
    </citation>
    <scope>NUCLEOTIDE SEQUENCE</scope>
    <source>
        <strain evidence="11">KCTC 22169</strain>
    </source>
</reference>
<evidence type="ECO:0000256" key="6">
    <source>
        <dbReference type="ARBA" id="ARBA00022777"/>
    </source>
</evidence>
<sequence>MATPNTVQLFSLDADRAFAERVARHLGTVPARHEERDFEDGEHKIRPLENVRGNDVYVVQSLHGDPNLSVNDKLIRLCFLLGALRDAGAGRLTLVCPYLAYARKDRRTKALDPLSLRYLAQMIEAMNVDQVMTMDVHDLAAYQNAFRRPALHLSWRNTLIEHLEPSLRHADVTVASPDVGGIKRANPLREALENTLDRPVGLAFMEKHRSRGAVSGELIAGDLKDRTVVLIDDLIASGGTLARAAEAYRQAGALKIIACATHGVFSDQSATVLATPEIEHIIVSNSLPPWRLGDGKARDKLTVLDVSGQIARAIEHSHRGREIDEALKG</sequence>
<evidence type="ECO:0000256" key="7">
    <source>
        <dbReference type="ARBA" id="ARBA00022840"/>
    </source>
</evidence>
<dbReference type="InterPro" id="IPR000836">
    <property type="entry name" value="PRTase_dom"/>
</dbReference>
<evidence type="ECO:0000256" key="3">
    <source>
        <dbReference type="ARBA" id="ARBA00022723"/>
    </source>
</evidence>
<evidence type="ECO:0000256" key="2">
    <source>
        <dbReference type="ARBA" id="ARBA00022679"/>
    </source>
</evidence>
<dbReference type="CDD" id="cd06223">
    <property type="entry name" value="PRTases_typeI"/>
    <property type="match status" value="1"/>
</dbReference>
<evidence type="ECO:0000256" key="8">
    <source>
        <dbReference type="ARBA" id="ARBA00022842"/>
    </source>
</evidence>
<evidence type="ECO:0000259" key="10">
    <source>
        <dbReference type="Pfam" id="PF13793"/>
    </source>
</evidence>
<dbReference type="NCBIfam" id="TIGR01251">
    <property type="entry name" value="ribP_PPkin"/>
    <property type="match status" value="1"/>
</dbReference>
<reference evidence="11" key="2">
    <citation type="submission" date="2020-09" db="EMBL/GenBank/DDBJ databases">
        <authorList>
            <person name="Sun Q."/>
            <person name="Kim S."/>
        </authorList>
    </citation>
    <scope>NUCLEOTIDE SEQUENCE</scope>
    <source>
        <strain evidence="11">KCTC 22169</strain>
    </source>
</reference>
<evidence type="ECO:0000256" key="5">
    <source>
        <dbReference type="ARBA" id="ARBA00022741"/>
    </source>
</evidence>
<dbReference type="EMBL" id="BMXR01000004">
    <property type="protein sequence ID" value="GGX53121.1"/>
    <property type="molecule type" value="Genomic_DNA"/>
</dbReference>
<keyword evidence="2" id="KW-0808">Transferase</keyword>
<organism evidence="11 12">
    <name type="scientific">Saccharospirillum salsuginis</name>
    <dbReference type="NCBI Taxonomy" id="418750"/>
    <lineage>
        <taxon>Bacteria</taxon>
        <taxon>Pseudomonadati</taxon>
        <taxon>Pseudomonadota</taxon>
        <taxon>Gammaproteobacteria</taxon>
        <taxon>Oceanospirillales</taxon>
        <taxon>Saccharospirillaceae</taxon>
        <taxon>Saccharospirillum</taxon>
    </lineage>
</organism>
<dbReference type="Pfam" id="PF14572">
    <property type="entry name" value="Pribosyl_synth"/>
    <property type="match status" value="1"/>
</dbReference>
<evidence type="ECO:0000256" key="1">
    <source>
        <dbReference type="ARBA" id="ARBA00013247"/>
    </source>
</evidence>
<evidence type="ECO:0000313" key="12">
    <source>
        <dbReference type="Proteomes" id="UP000626148"/>
    </source>
</evidence>
<keyword evidence="6" id="KW-0418">Kinase</keyword>
<evidence type="ECO:0000256" key="9">
    <source>
        <dbReference type="ARBA" id="ARBA00049535"/>
    </source>
</evidence>
<dbReference type="GO" id="GO:0005524">
    <property type="term" value="F:ATP binding"/>
    <property type="evidence" value="ECO:0007669"/>
    <property type="project" value="UniProtKB-KW"/>
</dbReference>
<comment type="caution">
    <text evidence="11">The sequence shown here is derived from an EMBL/GenBank/DDBJ whole genome shotgun (WGS) entry which is preliminary data.</text>
</comment>
<dbReference type="GO" id="GO:0005737">
    <property type="term" value="C:cytoplasm"/>
    <property type="evidence" value="ECO:0007669"/>
    <property type="project" value="TreeGrafter"/>
</dbReference>
<dbReference type="GO" id="GO:0006164">
    <property type="term" value="P:purine nucleotide biosynthetic process"/>
    <property type="evidence" value="ECO:0007669"/>
    <property type="project" value="TreeGrafter"/>
</dbReference>
<dbReference type="SUPFAM" id="SSF53271">
    <property type="entry name" value="PRTase-like"/>
    <property type="match status" value="2"/>
</dbReference>
<keyword evidence="3" id="KW-0479">Metal-binding</keyword>
<gene>
    <name evidence="11" type="primary">prsA</name>
    <name evidence="11" type="ORF">GCM10007392_20770</name>
</gene>
<dbReference type="Pfam" id="PF13793">
    <property type="entry name" value="Pribosyltran_N"/>
    <property type="match status" value="1"/>
</dbReference>
<dbReference type="InterPro" id="IPR029057">
    <property type="entry name" value="PRTase-like"/>
</dbReference>
<dbReference type="InterPro" id="IPR029099">
    <property type="entry name" value="Pribosyltran_N"/>
</dbReference>
<keyword evidence="5" id="KW-0547">Nucleotide-binding</keyword>
<feature type="domain" description="Ribose-phosphate pyrophosphokinase N-terminal" evidence="10">
    <location>
        <begin position="8"/>
        <end position="126"/>
    </location>
</feature>
<accession>A0A918K753</accession>
<keyword evidence="7" id="KW-0067">ATP-binding</keyword>
<dbReference type="PANTHER" id="PTHR10210">
    <property type="entry name" value="RIBOSE-PHOSPHATE DIPHOSPHOKINASE FAMILY MEMBER"/>
    <property type="match status" value="1"/>
</dbReference>
<dbReference type="GO" id="GO:0002189">
    <property type="term" value="C:ribose phosphate diphosphokinase complex"/>
    <property type="evidence" value="ECO:0007669"/>
    <property type="project" value="TreeGrafter"/>
</dbReference>
<proteinExistence type="predicted"/>
<dbReference type="InterPro" id="IPR005946">
    <property type="entry name" value="Rib-P_diPkinase"/>
</dbReference>